<dbReference type="Proteomes" id="UP001243009">
    <property type="component" value="Unassembled WGS sequence"/>
</dbReference>
<dbReference type="InterPro" id="IPR018759">
    <property type="entry name" value="BBP2_2"/>
</dbReference>
<sequence>MTVESRSRQDYAPPGVRLGGFKLNAQGDFGIGYDDNLLGNNRLRQTDGFTDQSVTTGLESDWTSHALGITGNMDSRQHFTRSEFDWVDWDLGTYGRYDFSSVTNVEGRYRHYRDHLDVYSVDVQSAGINRPVPYNSDEAQITGNTAFSRFGVLGTVLYRTYRFEDVVINGQPNRVSVNDFDTVIGALATSYAFAPGRYANLIFRVQDIAYQKQISNPRDSFTWELLGGLTYDFDGVWQGRLAIGWRERNYRDPNLKALSGPAVEGAVTWAPTLLTTMRFNVSRTIEESIRNNAVSFNRTQGGLGVDHEFLRNVIVSADFRADYREYQNPNETAFDALFSLNARYLLNRNMSVIGTYTYTNRLQASTSFPEYDRNVVLLRLRVAL</sequence>
<comment type="caution">
    <text evidence="1">The sequence shown here is derived from an EMBL/GenBank/DDBJ whole genome shotgun (WGS) entry which is preliminary data.</text>
</comment>
<protein>
    <submittedName>
        <fullName evidence="1">Outer membrane beta-barrel protein</fullName>
    </submittedName>
</protein>
<reference evidence="1 2" key="1">
    <citation type="submission" date="2023-08" db="EMBL/GenBank/DDBJ databases">
        <title>The draft genome sequence of Paracraurococcus sp. LOR1-02.</title>
        <authorList>
            <person name="Kingkaew E."/>
            <person name="Tanasupawat S."/>
        </authorList>
    </citation>
    <scope>NUCLEOTIDE SEQUENCE [LARGE SCALE GENOMIC DNA]</scope>
    <source>
        <strain evidence="1 2">LOR1-02</strain>
    </source>
</reference>
<keyword evidence="2" id="KW-1185">Reference proteome</keyword>
<evidence type="ECO:0000313" key="1">
    <source>
        <dbReference type="EMBL" id="MDO9708240.1"/>
    </source>
</evidence>
<gene>
    <name evidence="1" type="ORF">Q7A36_07795</name>
</gene>
<name>A0ABT9DWS3_9PROT</name>
<proteinExistence type="predicted"/>
<dbReference type="EMBL" id="JAUTWS010000006">
    <property type="protein sequence ID" value="MDO9708240.1"/>
    <property type="molecule type" value="Genomic_DNA"/>
</dbReference>
<dbReference type="RefSeq" id="WP_305103111.1">
    <property type="nucleotide sequence ID" value="NZ_JAUTWS010000006.1"/>
</dbReference>
<accession>A0ABT9DWS3</accession>
<organism evidence="1 2">
    <name type="scientific">Paracraurococcus lichenis</name>
    <dbReference type="NCBI Taxonomy" id="3064888"/>
    <lineage>
        <taxon>Bacteria</taxon>
        <taxon>Pseudomonadati</taxon>
        <taxon>Pseudomonadota</taxon>
        <taxon>Alphaproteobacteria</taxon>
        <taxon>Acetobacterales</taxon>
        <taxon>Roseomonadaceae</taxon>
        <taxon>Paracraurococcus</taxon>
    </lineage>
</organism>
<dbReference type="Pfam" id="PF10082">
    <property type="entry name" value="BBP2_2"/>
    <property type="match status" value="1"/>
</dbReference>
<evidence type="ECO:0000313" key="2">
    <source>
        <dbReference type="Proteomes" id="UP001243009"/>
    </source>
</evidence>